<dbReference type="InterPro" id="IPR051532">
    <property type="entry name" value="Ester_Hydrolysis_Enzymes"/>
</dbReference>
<dbReference type="SUPFAM" id="SSF69318">
    <property type="entry name" value="Integrin alpha N-terminal domain"/>
    <property type="match status" value="1"/>
</dbReference>
<feature type="compositionally biased region" description="Low complexity" evidence="1">
    <location>
        <begin position="547"/>
        <end position="563"/>
    </location>
</feature>
<evidence type="ECO:0000259" key="2">
    <source>
        <dbReference type="Pfam" id="PF13472"/>
    </source>
</evidence>
<feature type="compositionally biased region" description="Polar residues" evidence="1">
    <location>
        <begin position="502"/>
        <end position="511"/>
    </location>
</feature>
<reference evidence="3 4" key="1">
    <citation type="submission" date="2021-01" db="EMBL/GenBank/DDBJ databases">
        <title>Whole genome shotgun sequence of Microbispora corallina NBRC 16416.</title>
        <authorList>
            <person name="Komaki H."/>
            <person name="Tamura T."/>
        </authorList>
    </citation>
    <scope>NUCLEOTIDE SEQUENCE [LARGE SCALE GENOMIC DNA]</scope>
    <source>
        <strain evidence="3 4">NBRC 16416</strain>
    </source>
</reference>
<evidence type="ECO:0000313" key="3">
    <source>
        <dbReference type="EMBL" id="GIH42611.1"/>
    </source>
</evidence>
<dbReference type="EMBL" id="BOOC01000031">
    <property type="protein sequence ID" value="GIH42611.1"/>
    <property type="molecule type" value="Genomic_DNA"/>
</dbReference>
<feature type="compositionally biased region" description="Low complexity" evidence="1">
    <location>
        <begin position="512"/>
        <end position="533"/>
    </location>
</feature>
<dbReference type="Gene3D" id="3.40.50.1110">
    <property type="entry name" value="SGNH hydrolase"/>
    <property type="match status" value="1"/>
</dbReference>
<protein>
    <recommendedName>
        <fullName evidence="2">SGNH hydrolase-type esterase domain-containing protein</fullName>
    </recommendedName>
</protein>
<accession>A0ABQ4G6B4</accession>
<dbReference type="InterPro" id="IPR013830">
    <property type="entry name" value="SGNH_hydro"/>
</dbReference>
<proteinExistence type="predicted"/>
<feature type="region of interest" description="Disordered" evidence="1">
    <location>
        <begin position="479"/>
        <end position="563"/>
    </location>
</feature>
<comment type="caution">
    <text evidence="3">The sequence shown here is derived from an EMBL/GenBank/DDBJ whole genome shotgun (WGS) entry which is preliminary data.</text>
</comment>
<dbReference type="Proteomes" id="UP000603904">
    <property type="component" value="Unassembled WGS sequence"/>
</dbReference>
<dbReference type="InterPro" id="IPR036514">
    <property type="entry name" value="SGNH_hydro_sf"/>
</dbReference>
<feature type="region of interest" description="Disordered" evidence="1">
    <location>
        <begin position="407"/>
        <end position="428"/>
    </location>
</feature>
<dbReference type="InterPro" id="IPR028994">
    <property type="entry name" value="Integrin_alpha_N"/>
</dbReference>
<evidence type="ECO:0000313" key="4">
    <source>
        <dbReference type="Proteomes" id="UP000603904"/>
    </source>
</evidence>
<name>A0ABQ4G6B4_9ACTN</name>
<feature type="compositionally biased region" description="Pro residues" evidence="1">
    <location>
        <begin position="417"/>
        <end position="427"/>
    </location>
</feature>
<keyword evidence="4" id="KW-1185">Reference proteome</keyword>
<gene>
    <name evidence="3" type="ORF">Mco01_56110</name>
</gene>
<dbReference type="SUPFAM" id="SSF52266">
    <property type="entry name" value="SGNH hydrolase"/>
    <property type="match status" value="1"/>
</dbReference>
<sequence length="563" mass="59212">MEVPDAPPREWVAFDGTIALTGAGLSITIETDEALTNATQWQTLLIAIGALAANLGSRTLCLLFFLSLGPVGVLAKSVCAGLGAFMGTFVDGALTIAVNKTSSDLAWSNLLIRSLVYGLGAAAWEAALGPFIDVSGQAMVEKAAATLLAWGQKLQGWWWTSAFGRTVAALSGNLTAYAPGVRGSFWDAARRAGFTTGGVQLRVLPLGDSITYGVGGTPPGTGYRASLWNQLADDVETLDFVGSVKTGQLPDTDHEGHPGWRISQIDSLVSDCTIRRYRPNVVTLHIGTNDMAQNDNVATAPDRLRALIDKITDISPSTTVFVATLIPSTSPVTNARIQQYNAQIPAIVTGLRNEGKRVRAVSMSAVTTADLVDSLHPGNTGYRKMADAFARAITLAKNEGQLAPLLPGDPGACDPDPSVPPPAPPTPTTLDGWKWAGEIASGVGAIAESVRFADLNGDGRDDYLVVDEQGKVRAWYKKPGSGWEERGRSPPASARPGRRCGSPTSTATDGPTTSWSATRGRSGRGSTPGTTGRTRARSPRVSERWGTRSGSPTSTSTDGPTVW</sequence>
<organism evidence="3 4">
    <name type="scientific">Microbispora corallina</name>
    <dbReference type="NCBI Taxonomy" id="83302"/>
    <lineage>
        <taxon>Bacteria</taxon>
        <taxon>Bacillati</taxon>
        <taxon>Actinomycetota</taxon>
        <taxon>Actinomycetes</taxon>
        <taxon>Streptosporangiales</taxon>
        <taxon>Streptosporangiaceae</taxon>
        <taxon>Microbispora</taxon>
    </lineage>
</organism>
<feature type="domain" description="SGNH hydrolase-type esterase" evidence="2">
    <location>
        <begin position="206"/>
        <end position="383"/>
    </location>
</feature>
<dbReference type="PANTHER" id="PTHR30383:SF5">
    <property type="entry name" value="SGNH HYDROLASE-TYPE ESTERASE DOMAIN-CONTAINING PROTEIN"/>
    <property type="match status" value="1"/>
</dbReference>
<evidence type="ECO:0000256" key="1">
    <source>
        <dbReference type="SAM" id="MobiDB-lite"/>
    </source>
</evidence>
<dbReference type="PANTHER" id="PTHR30383">
    <property type="entry name" value="THIOESTERASE 1/PROTEASE 1/LYSOPHOSPHOLIPASE L1"/>
    <property type="match status" value="1"/>
</dbReference>
<dbReference type="CDD" id="cd01833">
    <property type="entry name" value="XynB_like"/>
    <property type="match status" value="1"/>
</dbReference>
<dbReference type="Pfam" id="PF13472">
    <property type="entry name" value="Lipase_GDSL_2"/>
    <property type="match status" value="1"/>
</dbReference>